<evidence type="ECO:0000256" key="6">
    <source>
        <dbReference type="RuleBase" id="RU003862"/>
    </source>
</evidence>
<gene>
    <name evidence="7" type="ORF">ACFPYJ_12945</name>
</gene>
<dbReference type="SUPFAM" id="SSF51730">
    <property type="entry name" value="FAD-linked oxidoreductase"/>
    <property type="match status" value="1"/>
</dbReference>
<dbReference type="InterPro" id="IPR029041">
    <property type="entry name" value="FAD-linked_oxidoreductase-like"/>
</dbReference>
<dbReference type="Proteomes" id="UP001596047">
    <property type="component" value="Unassembled WGS sequence"/>
</dbReference>
<reference evidence="8" key="1">
    <citation type="journal article" date="2019" name="Int. J. Syst. Evol. Microbiol.">
        <title>The Global Catalogue of Microorganisms (GCM) 10K type strain sequencing project: providing services to taxonomists for standard genome sequencing and annotation.</title>
        <authorList>
            <consortium name="The Broad Institute Genomics Platform"/>
            <consortium name="The Broad Institute Genome Sequencing Center for Infectious Disease"/>
            <person name="Wu L."/>
            <person name="Ma J."/>
        </authorList>
    </citation>
    <scope>NUCLEOTIDE SEQUENCE [LARGE SCALE GENOMIC DNA]</scope>
    <source>
        <strain evidence="8">CGMCC 1.3240</strain>
    </source>
</reference>
<evidence type="ECO:0000256" key="3">
    <source>
        <dbReference type="ARBA" id="ARBA00022630"/>
    </source>
</evidence>
<sequence>MAKPYYDHAIPHIRAIDFNLKERLDLLQYLDHHSITQVLAVTGDLPQDMNRNVYPTTSIDFIRKIKQESPHIKVFSAIDPYRNNFKMEYEYIGRKLDAGADGFFTQPFFDLRLMEVYSELLHNVEVFWGVSPVISPKSRNYWETKNHAIFPRDFQPTMEWNIEFAKNVTAFSRATNSNMYVMPIRVDLKAYLEGIFQEGSQSVQEDEEMRLAGKTLL</sequence>
<organism evidence="7 8">
    <name type="scientific">Paenibacillus solisilvae</name>
    <dbReference type="NCBI Taxonomy" id="2486751"/>
    <lineage>
        <taxon>Bacteria</taxon>
        <taxon>Bacillati</taxon>
        <taxon>Bacillota</taxon>
        <taxon>Bacilli</taxon>
        <taxon>Bacillales</taxon>
        <taxon>Paenibacillaceae</taxon>
        <taxon>Paenibacillus</taxon>
    </lineage>
</organism>
<proteinExistence type="inferred from homology"/>
<dbReference type="GO" id="GO:0004489">
    <property type="term" value="F:methylenetetrahydrofolate reductase [NAD(P)H] activity"/>
    <property type="evidence" value="ECO:0007669"/>
    <property type="project" value="UniProtKB-EC"/>
</dbReference>
<dbReference type="Gene3D" id="3.20.20.220">
    <property type="match status" value="1"/>
</dbReference>
<evidence type="ECO:0000256" key="2">
    <source>
        <dbReference type="ARBA" id="ARBA00004777"/>
    </source>
</evidence>
<protein>
    <recommendedName>
        <fullName evidence="6">Methylenetetrahydrofolate reductase</fullName>
    </recommendedName>
</protein>
<comment type="cofactor">
    <cofactor evidence="1 6">
        <name>FAD</name>
        <dbReference type="ChEBI" id="CHEBI:57692"/>
    </cofactor>
</comment>
<comment type="caution">
    <text evidence="7">The sequence shown here is derived from an EMBL/GenBank/DDBJ whole genome shotgun (WGS) entry which is preliminary data.</text>
</comment>
<dbReference type="InterPro" id="IPR003171">
    <property type="entry name" value="Mehydrof_redctse-like"/>
</dbReference>
<evidence type="ECO:0000256" key="5">
    <source>
        <dbReference type="ARBA" id="ARBA00023002"/>
    </source>
</evidence>
<evidence type="ECO:0000313" key="7">
    <source>
        <dbReference type="EMBL" id="MFC5650010.1"/>
    </source>
</evidence>
<dbReference type="Pfam" id="PF02219">
    <property type="entry name" value="MTHFR"/>
    <property type="match status" value="1"/>
</dbReference>
<keyword evidence="4 6" id="KW-0274">FAD</keyword>
<keyword evidence="8" id="KW-1185">Reference proteome</keyword>
<keyword evidence="5 6" id="KW-0560">Oxidoreductase</keyword>
<evidence type="ECO:0000256" key="4">
    <source>
        <dbReference type="ARBA" id="ARBA00022827"/>
    </source>
</evidence>
<keyword evidence="3 6" id="KW-0285">Flavoprotein</keyword>
<dbReference type="EMBL" id="JBHSOW010000043">
    <property type="protein sequence ID" value="MFC5650010.1"/>
    <property type="molecule type" value="Genomic_DNA"/>
</dbReference>
<name>A0ABW0VVU4_9BACL</name>
<accession>A0ABW0VVU4</accession>
<comment type="pathway">
    <text evidence="2 6">One-carbon metabolism; tetrahydrofolate interconversion.</text>
</comment>
<evidence type="ECO:0000256" key="1">
    <source>
        <dbReference type="ARBA" id="ARBA00001974"/>
    </source>
</evidence>
<comment type="similarity">
    <text evidence="6">Belongs to the methylenetetrahydrofolate reductase family.</text>
</comment>
<evidence type="ECO:0000313" key="8">
    <source>
        <dbReference type="Proteomes" id="UP001596047"/>
    </source>
</evidence>
<dbReference type="RefSeq" id="WP_379188561.1">
    <property type="nucleotide sequence ID" value="NZ_JBHSOW010000043.1"/>
</dbReference>